<evidence type="ECO:0000313" key="2">
    <source>
        <dbReference type="Proteomes" id="UP000324222"/>
    </source>
</evidence>
<name>A0A5B7IF65_PORTR</name>
<gene>
    <name evidence="1" type="ORF">E2C01_075521</name>
</gene>
<dbReference type="AlphaFoldDB" id="A0A5B7IF65"/>
<protein>
    <submittedName>
        <fullName evidence="1">Uncharacterized protein</fullName>
    </submittedName>
</protein>
<organism evidence="1 2">
    <name type="scientific">Portunus trituberculatus</name>
    <name type="common">Swimming crab</name>
    <name type="synonym">Neptunus trituberculatus</name>
    <dbReference type="NCBI Taxonomy" id="210409"/>
    <lineage>
        <taxon>Eukaryota</taxon>
        <taxon>Metazoa</taxon>
        <taxon>Ecdysozoa</taxon>
        <taxon>Arthropoda</taxon>
        <taxon>Crustacea</taxon>
        <taxon>Multicrustacea</taxon>
        <taxon>Malacostraca</taxon>
        <taxon>Eumalacostraca</taxon>
        <taxon>Eucarida</taxon>
        <taxon>Decapoda</taxon>
        <taxon>Pleocyemata</taxon>
        <taxon>Brachyura</taxon>
        <taxon>Eubrachyura</taxon>
        <taxon>Portunoidea</taxon>
        <taxon>Portunidae</taxon>
        <taxon>Portuninae</taxon>
        <taxon>Portunus</taxon>
    </lineage>
</organism>
<comment type="caution">
    <text evidence="1">The sequence shown here is derived from an EMBL/GenBank/DDBJ whole genome shotgun (WGS) entry which is preliminary data.</text>
</comment>
<accession>A0A5B7IF65</accession>
<dbReference type="EMBL" id="VSRR010055415">
    <property type="protein sequence ID" value="MPC80923.1"/>
    <property type="molecule type" value="Genomic_DNA"/>
</dbReference>
<keyword evidence="2" id="KW-1185">Reference proteome</keyword>
<proteinExistence type="predicted"/>
<dbReference type="Proteomes" id="UP000324222">
    <property type="component" value="Unassembled WGS sequence"/>
</dbReference>
<sequence>MLCSGEALRYCSYRTSLPLPHIRRVDVRCITMKRWRTQTVTVGRIHLGESVWRGCRDKILPPVQCLLE</sequence>
<evidence type="ECO:0000313" key="1">
    <source>
        <dbReference type="EMBL" id="MPC80923.1"/>
    </source>
</evidence>
<reference evidence="1 2" key="1">
    <citation type="submission" date="2019-05" db="EMBL/GenBank/DDBJ databases">
        <title>Another draft genome of Portunus trituberculatus and its Hox gene families provides insights of decapod evolution.</title>
        <authorList>
            <person name="Jeong J.-H."/>
            <person name="Song I."/>
            <person name="Kim S."/>
            <person name="Choi T."/>
            <person name="Kim D."/>
            <person name="Ryu S."/>
            <person name="Kim W."/>
        </authorList>
    </citation>
    <scope>NUCLEOTIDE SEQUENCE [LARGE SCALE GENOMIC DNA]</scope>
    <source>
        <tissue evidence="1">Muscle</tissue>
    </source>
</reference>